<feature type="compositionally biased region" description="Basic and acidic residues" evidence="1">
    <location>
        <begin position="27"/>
        <end position="41"/>
    </location>
</feature>
<reference evidence="2" key="1">
    <citation type="journal article" date="2014" name="Front. Microbiol.">
        <title>High frequency of phylogenetically diverse reductive dehalogenase-homologous genes in deep subseafloor sedimentary metagenomes.</title>
        <authorList>
            <person name="Kawai M."/>
            <person name="Futagami T."/>
            <person name="Toyoda A."/>
            <person name="Takaki Y."/>
            <person name="Nishi S."/>
            <person name="Hori S."/>
            <person name="Arai W."/>
            <person name="Tsubouchi T."/>
            <person name="Morono Y."/>
            <person name="Uchiyama I."/>
            <person name="Ito T."/>
            <person name="Fujiyama A."/>
            <person name="Inagaki F."/>
            <person name="Takami H."/>
        </authorList>
    </citation>
    <scope>NUCLEOTIDE SEQUENCE</scope>
    <source>
        <strain evidence="2">Expedition CK06-06</strain>
    </source>
</reference>
<feature type="compositionally biased region" description="Basic and acidic residues" evidence="1">
    <location>
        <begin position="1"/>
        <end position="16"/>
    </location>
</feature>
<feature type="region of interest" description="Disordered" evidence="1">
    <location>
        <begin position="1"/>
        <end position="41"/>
    </location>
</feature>
<organism evidence="2">
    <name type="scientific">marine sediment metagenome</name>
    <dbReference type="NCBI Taxonomy" id="412755"/>
    <lineage>
        <taxon>unclassified sequences</taxon>
        <taxon>metagenomes</taxon>
        <taxon>ecological metagenomes</taxon>
    </lineage>
</organism>
<comment type="caution">
    <text evidence="2">The sequence shown here is derived from an EMBL/GenBank/DDBJ whole genome shotgun (WGS) entry which is preliminary data.</text>
</comment>
<gene>
    <name evidence="2" type="ORF">S01H1_49446</name>
</gene>
<sequence>MKDKFEEFAADMKNEADLEEELEEERLDINEIEKQHYEEQE</sequence>
<evidence type="ECO:0000313" key="2">
    <source>
        <dbReference type="EMBL" id="GAG22354.1"/>
    </source>
</evidence>
<name>X0VVA4_9ZZZZ</name>
<evidence type="ECO:0000256" key="1">
    <source>
        <dbReference type="SAM" id="MobiDB-lite"/>
    </source>
</evidence>
<protein>
    <submittedName>
        <fullName evidence="2">Uncharacterized protein</fullName>
    </submittedName>
</protein>
<dbReference type="AlphaFoldDB" id="X0VVA4"/>
<accession>X0VVA4</accession>
<feature type="compositionally biased region" description="Acidic residues" evidence="1">
    <location>
        <begin position="17"/>
        <end position="26"/>
    </location>
</feature>
<dbReference type="EMBL" id="BARS01031814">
    <property type="protein sequence ID" value="GAG22354.1"/>
    <property type="molecule type" value="Genomic_DNA"/>
</dbReference>
<proteinExistence type="predicted"/>